<dbReference type="InterPro" id="IPR050987">
    <property type="entry name" value="AtrR-like"/>
</dbReference>
<gene>
    <name evidence="6" type="ORF">BDV28DRAFT_135097</name>
</gene>
<evidence type="ECO:0000256" key="3">
    <source>
        <dbReference type="ARBA" id="ARBA00023163"/>
    </source>
</evidence>
<keyword evidence="7" id="KW-1185">Reference proteome</keyword>
<evidence type="ECO:0000259" key="5">
    <source>
        <dbReference type="PROSITE" id="PS50048"/>
    </source>
</evidence>
<dbReference type="Proteomes" id="UP000327118">
    <property type="component" value="Unassembled WGS sequence"/>
</dbReference>
<organism evidence="6 7">
    <name type="scientific">Aspergillus coremiiformis</name>
    <dbReference type="NCBI Taxonomy" id="138285"/>
    <lineage>
        <taxon>Eukaryota</taxon>
        <taxon>Fungi</taxon>
        <taxon>Dikarya</taxon>
        <taxon>Ascomycota</taxon>
        <taxon>Pezizomycotina</taxon>
        <taxon>Eurotiomycetes</taxon>
        <taxon>Eurotiomycetidae</taxon>
        <taxon>Eurotiales</taxon>
        <taxon>Aspergillaceae</taxon>
        <taxon>Aspergillus</taxon>
        <taxon>Aspergillus subgen. Circumdati</taxon>
    </lineage>
</organism>
<sequence>MNLRASKACDHCRVSKKRCRPPLPCQNCVSAGVRCIVREKARPLRRRRPRATDEVLPDSYAETRATFIGEKLSKPSSRELVLIAKTDPADYIKELVLNYIYSTYDVILKCALEEPNAISDDGQCTVGFNPPGSICIDTSTVRQLPSIAAAEFVARLSPVHVSYIETLASEILSRVPCHKRYIPVQELVSLNIPLDRICLLLSALGLCCIYPKQTDKNASTYFLGSRYLLKHHAVKPSLDLCIAFYLQHLYLLKTGPDNQDTTALAMAIHTAHDLKINERESADSDTLPARLYLFLYFHDQCCAMGNNTPPLIKTTDYKANVFDRVLEEEPDLRPLFDILVANGLVLEALYGKPCDHNNIYHLEELLGCVSKSARKPMQPFVGLDGSNMNYEVPVQIHMFWARITLRVHRLTLTEDWIPSMSICVRSSQMILLLYFQTYSPITPGSQDHHSLQHKLSAGLPILSMESRMPLTWRQVKRIMTSAFILIYAYWHGEVTFEEVCRGTATALVLHECQRVRWGRGLDGVMTVLRDMVGICGMTILPYLSNLLPDVDLGVLEAIVGQRF</sequence>
<dbReference type="Pfam" id="PF00172">
    <property type="entry name" value="Zn_clus"/>
    <property type="match status" value="1"/>
</dbReference>
<evidence type="ECO:0000256" key="4">
    <source>
        <dbReference type="ARBA" id="ARBA00023242"/>
    </source>
</evidence>
<dbReference type="EMBL" id="ML739130">
    <property type="protein sequence ID" value="KAE8352450.1"/>
    <property type="molecule type" value="Genomic_DNA"/>
</dbReference>
<dbReference type="PROSITE" id="PS50048">
    <property type="entry name" value="ZN2_CY6_FUNGAL_2"/>
    <property type="match status" value="1"/>
</dbReference>
<evidence type="ECO:0000256" key="2">
    <source>
        <dbReference type="ARBA" id="ARBA00023125"/>
    </source>
</evidence>
<keyword evidence="2" id="KW-0238">DNA-binding</keyword>
<feature type="domain" description="Zn(2)-C6 fungal-type" evidence="5">
    <location>
        <begin position="8"/>
        <end position="37"/>
    </location>
</feature>
<accession>A0A5N6Z8R9</accession>
<dbReference type="InterPro" id="IPR036864">
    <property type="entry name" value="Zn2-C6_fun-type_DNA-bd_sf"/>
</dbReference>
<keyword evidence="3" id="KW-0804">Transcription</keyword>
<dbReference type="PANTHER" id="PTHR46910:SF40">
    <property type="entry name" value="ZN(II)2CYS6 TRANSCRIPTION FACTOR (EUROFUNG)"/>
    <property type="match status" value="1"/>
</dbReference>
<dbReference type="OrthoDB" id="4478488at2759"/>
<evidence type="ECO:0000256" key="1">
    <source>
        <dbReference type="ARBA" id="ARBA00023015"/>
    </source>
</evidence>
<dbReference type="GO" id="GO:0003677">
    <property type="term" value="F:DNA binding"/>
    <property type="evidence" value="ECO:0007669"/>
    <property type="project" value="UniProtKB-KW"/>
</dbReference>
<dbReference type="PANTHER" id="PTHR46910">
    <property type="entry name" value="TRANSCRIPTION FACTOR PDR1"/>
    <property type="match status" value="1"/>
</dbReference>
<protein>
    <recommendedName>
        <fullName evidence="5">Zn(2)-C6 fungal-type domain-containing protein</fullName>
    </recommendedName>
</protein>
<reference evidence="7" key="1">
    <citation type="submission" date="2019-04" db="EMBL/GenBank/DDBJ databases">
        <title>Friends and foes A comparative genomics studyof 23 Aspergillus species from section Flavi.</title>
        <authorList>
            <consortium name="DOE Joint Genome Institute"/>
            <person name="Kjaerbolling I."/>
            <person name="Vesth T."/>
            <person name="Frisvad J.C."/>
            <person name="Nybo J.L."/>
            <person name="Theobald S."/>
            <person name="Kildgaard S."/>
            <person name="Isbrandt T."/>
            <person name="Kuo A."/>
            <person name="Sato A."/>
            <person name="Lyhne E.K."/>
            <person name="Kogle M.E."/>
            <person name="Wiebenga A."/>
            <person name="Kun R.S."/>
            <person name="Lubbers R.J."/>
            <person name="Makela M.R."/>
            <person name="Barry K."/>
            <person name="Chovatia M."/>
            <person name="Clum A."/>
            <person name="Daum C."/>
            <person name="Haridas S."/>
            <person name="He G."/>
            <person name="LaButti K."/>
            <person name="Lipzen A."/>
            <person name="Mondo S."/>
            <person name="Riley R."/>
            <person name="Salamov A."/>
            <person name="Simmons B.A."/>
            <person name="Magnuson J.K."/>
            <person name="Henrissat B."/>
            <person name="Mortensen U.H."/>
            <person name="Larsen T.O."/>
            <person name="Devries R.P."/>
            <person name="Grigoriev I.V."/>
            <person name="Machida M."/>
            <person name="Baker S.E."/>
            <person name="Andersen M.R."/>
        </authorList>
    </citation>
    <scope>NUCLEOTIDE SEQUENCE [LARGE SCALE GENOMIC DNA]</scope>
    <source>
        <strain evidence="7">CBS 553.77</strain>
    </source>
</reference>
<dbReference type="PROSITE" id="PS00463">
    <property type="entry name" value="ZN2_CY6_FUNGAL_1"/>
    <property type="match status" value="1"/>
</dbReference>
<dbReference type="GO" id="GO:0000981">
    <property type="term" value="F:DNA-binding transcription factor activity, RNA polymerase II-specific"/>
    <property type="evidence" value="ECO:0007669"/>
    <property type="project" value="InterPro"/>
</dbReference>
<name>A0A5N6Z8R9_9EURO</name>
<dbReference type="CDD" id="cd12148">
    <property type="entry name" value="fungal_TF_MHR"/>
    <property type="match status" value="1"/>
</dbReference>
<dbReference type="SMART" id="SM00066">
    <property type="entry name" value="GAL4"/>
    <property type="match status" value="1"/>
</dbReference>
<evidence type="ECO:0000313" key="6">
    <source>
        <dbReference type="EMBL" id="KAE8352450.1"/>
    </source>
</evidence>
<dbReference type="InterPro" id="IPR001138">
    <property type="entry name" value="Zn2Cys6_DnaBD"/>
</dbReference>
<dbReference type="SUPFAM" id="SSF57701">
    <property type="entry name" value="Zn2/Cys6 DNA-binding domain"/>
    <property type="match status" value="1"/>
</dbReference>
<dbReference type="GO" id="GO:0009893">
    <property type="term" value="P:positive regulation of metabolic process"/>
    <property type="evidence" value="ECO:0007669"/>
    <property type="project" value="UniProtKB-ARBA"/>
</dbReference>
<evidence type="ECO:0000313" key="7">
    <source>
        <dbReference type="Proteomes" id="UP000327118"/>
    </source>
</evidence>
<keyword evidence="1" id="KW-0805">Transcription regulation</keyword>
<keyword evidence="4" id="KW-0539">Nucleus</keyword>
<dbReference type="GO" id="GO:0008270">
    <property type="term" value="F:zinc ion binding"/>
    <property type="evidence" value="ECO:0007669"/>
    <property type="project" value="InterPro"/>
</dbReference>
<proteinExistence type="predicted"/>
<dbReference type="AlphaFoldDB" id="A0A5N6Z8R9"/>
<dbReference type="Gene3D" id="4.10.240.10">
    <property type="entry name" value="Zn(2)-C6 fungal-type DNA-binding domain"/>
    <property type="match status" value="1"/>
</dbReference>
<dbReference type="CDD" id="cd00067">
    <property type="entry name" value="GAL4"/>
    <property type="match status" value="1"/>
</dbReference>